<evidence type="ECO:0000313" key="3">
    <source>
        <dbReference type="Proteomes" id="UP000028521"/>
    </source>
</evidence>
<organism evidence="2 3">
    <name type="scientific">Mangrovimonas yunxiaonensis</name>
    <dbReference type="NCBI Taxonomy" id="1197477"/>
    <lineage>
        <taxon>Bacteria</taxon>
        <taxon>Pseudomonadati</taxon>
        <taxon>Bacteroidota</taxon>
        <taxon>Flavobacteriia</taxon>
        <taxon>Flavobacteriales</taxon>
        <taxon>Flavobacteriaceae</taxon>
        <taxon>Mangrovimonas</taxon>
    </lineage>
</organism>
<dbReference type="STRING" id="1197477.IA57_10590"/>
<protein>
    <recommendedName>
        <fullName evidence="4">DUF4294 domain-containing protein</fullName>
    </recommendedName>
</protein>
<gene>
    <name evidence="2" type="ORF">IA57_10590</name>
</gene>
<keyword evidence="3" id="KW-1185">Reference proteome</keyword>
<feature type="coiled-coil region" evidence="1">
    <location>
        <begin position="86"/>
        <end position="113"/>
    </location>
</feature>
<name>A0A084TJK1_9FLAO</name>
<proteinExistence type="predicted"/>
<dbReference type="AlphaFoldDB" id="A0A084TJK1"/>
<evidence type="ECO:0000313" key="2">
    <source>
        <dbReference type="EMBL" id="KFB00887.1"/>
    </source>
</evidence>
<reference evidence="2 3" key="1">
    <citation type="journal article" date="2014" name="Genome Announc.">
        <title>Draft Genome Sequence of the Algicidal Bacterium Mangrovimonas yunxiaonensis Strain LY01.</title>
        <authorList>
            <person name="Li Y."/>
            <person name="Zhu H."/>
            <person name="Li C."/>
            <person name="Zhang H."/>
            <person name="Chen Z."/>
            <person name="Zheng W."/>
            <person name="Xu H."/>
            <person name="Zheng T."/>
        </authorList>
    </citation>
    <scope>NUCLEOTIDE SEQUENCE [LARGE SCALE GENOMIC DNA]</scope>
    <source>
        <strain evidence="2 3">LY01</strain>
    </source>
</reference>
<evidence type="ECO:0000256" key="1">
    <source>
        <dbReference type="SAM" id="Coils"/>
    </source>
</evidence>
<dbReference type="InterPro" id="IPR025636">
    <property type="entry name" value="DUF4294"/>
</dbReference>
<comment type="caution">
    <text evidence="2">The sequence shown here is derived from an EMBL/GenBank/DDBJ whole genome shotgun (WGS) entry which is preliminary data.</text>
</comment>
<accession>A0A084TJK1</accession>
<evidence type="ECO:0008006" key="4">
    <source>
        <dbReference type="Google" id="ProtNLM"/>
    </source>
</evidence>
<dbReference type="Pfam" id="PF14127">
    <property type="entry name" value="DUF4294"/>
    <property type="match status" value="1"/>
</dbReference>
<reference evidence="3" key="2">
    <citation type="submission" date="2014-07" db="EMBL/GenBank/DDBJ databases">
        <title>Genome sequence of Mangrovimonas yunxiaonensis.</title>
        <authorList>
            <person name="Li Y."/>
            <person name="Zheng T."/>
        </authorList>
    </citation>
    <scope>NUCLEOTIDE SEQUENCE [LARGE SCALE GENOMIC DNA]</scope>
    <source>
        <strain evidence="3">LY01</strain>
    </source>
</reference>
<dbReference type="Proteomes" id="UP000028521">
    <property type="component" value="Unassembled WGS sequence"/>
</dbReference>
<keyword evidence="1" id="KW-0175">Coiled coil</keyword>
<dbReference type="EMBL" id="JPFK01000007">
    <property type="protein sequence ID" value="KFB00887.1"/>
    <property type="molecule type" value="Genomic_DNA"/>
</dbReference>
<dbReference type="eggNOG" id="ENOG502Z7JA">
    <property type="taxonomic scope" value="Bacteria"/>
</dbReference>
<sequence>MLKHVARQIIYILLLWPIFGFGQGSLEPEKDSLEGKYIIVKGDSIPRKAIDLEEVMILHKLKFDDKLARRRYLILRRKTIKVFPYAKLAAERLETLTQRLADIENKREKKRYTKIIQKYIEEEFTEELKNLTKTEGQILVKLIHRQTGVTTFDLVKDLRSGWRAFWYNSTANVFNISLKETFDPENDKEDYLIEDILQRNFQNGTLEYQKSALEFDFYELTNKWLANK</sequence>